<feature type="region of interest" description="Disordered" evidence="1">
    <location>
        <begin position="1"/>
        <end position="34"/>
    </location>
</feature>
<protein>
    <submittedName>
        <fullName evidence="2">Uncharacterized protein</fullName>
    </submittedName>
</protein>
<gene>
    <name evidence="2" type="ORF">EYF80_005496</name>
</gene>
<feature type="compositionally biased region" description="Basic and acidic residues" evidence="1">
    <location>
        <begin position="236"/>
        <end position="250"/>
    </location>
</feature>
<organism evidence="2 3">
    <name type="scientific">Liparis tanakae</name>
    <name type="common">Tanaka's snailfish</name>
    <dbReference type="NCBI Taxonomy" id="230148"/>
    <lineage>
        <taxon>Eukaryota</taxon>
        <taxon>Metazoa</taxon>
        <taxon>Chordata</taxon>
        <taxon>Craniata</taxon>
        <taxon>Vertebrata</taxon>
        <taxon>Euteleostomi</taxon>
        <taxon>Actinopterygii</taxon>
        <taxon>Neopterygii</taxon>
        <taxon>Teleostei</taxon>
        <taxon>Neoteleostei</taxon>
        <taxon>Acanthomorphata</taxon>
        <taxon>Eupercaria</taxon>
        <taxon>Perciformes</taxon>
        <taxon>Cottioidei</taxon>
        <taxon>Cottales</taxon>
        <taxon>Liparidae</taxon>
        <taxon>Liparis</taxon>
    </lineage>
</organism>
<comment type="caution">
    <text evidence="2">The sequence shown here is derived from an EMBL/GenBank/DDBJ whole genome shotgun (WGS) entry which is preliminary data.</text>
</comment>
<evidence type="ECO:0000256" key="1">
    <source>
        <dbReference type="SAM" id="MobiDB-lite"/>
    </source>
</evidence>
<dbReference type="Proteomes" id="UP000314294">
    <property type="component" value="Unassembled WGS sequence"/>
</dbReference>
<name>A0A4Z2J1R5_9TELE</name>
<proteinExistence type="predicted"/>
<accession>A0A4Z2J1R5</accession>
<dbReference type="EMBL" id="SRLO01000028">
    <property type="protein sequence ID" value="TNN84169.1"/>
    <property type="molecule type" value="Genomic_DNA"/>
</dbReference>
<feature type="region of interest" description="Disordered" evidence="1">
    <location>
        <begin position="218"/>
        <end position="250"/>
    </location>
</feature>
<keyword evidence="3" id="KW-1185">Reference proteome</keyword>
<reference evidence="2 3" key="1">
    <citation type="submission" date="2019-03" db="EMBL/GenBank/DDBJ databases">
        <title>First draft genome of Liparis tanakae, snailfish: a comprehensive survey of snailfish specific genes.</title>
        <authorList>
            <person name="Kim W."/>
            <person name="Song I."/>
            <person name="Jeong J.-H."/>
            <person name="Kim D."/>
            <person name="Kim S."/>
            <person name="Ryu S."/>
            <person name="Song J.Y."/>
            <person name="Lee S.K."/>
        </authorList>
    </citation>
    <scope>NUCLEOTIDE SEQUENCE [LARGE SCALE GENOMIC DNA]</scope>
    <source>
        <tissue evidence="2">Muscle</tissue>
    </source>
</reference>
<sequence length="250" mass="27652">MQLRRTSGMTGLEPRRSAASPPSTRPDEPSDDPLPRCLPCLVAEDGGGITGAACMSQRSMQDLRLCSSRLKRMESVLEMSRDFCLCMACRRFFLLYRLVLHRFSTTDPLQAGEEATHVGVVAVERSCCSVGTTAVILGIQRVDGDVDQMEDHFTPIHVSVRPSSTYRWRFTVLKALALPMSASALLWSFAMNFMSTMMSWWTVWWSIPASSGSRSRMTVSSSGDGVWPTRGTEASGLKRPEKQTEEKTGG</sequence>
<dbReference type="AlphaFoldDB" id="A0A4Z2J1R5"/>
<evidence type="ECO:0000313" key="2">
    <source>
        <dbReference type="EMBL" id="TNN84169.1"/>
    </source>
</evidence>
<evidence type="ECO:0000313" key="3">
    <source>
        <dbReference type="Proteomes" id="UP000314294"/>
    </source>
</evidence>